<dbReference type="Proteomes" id="UP001303899">
    <property type="component" value="Unassembled WGS sequence"/>
</dbReference>
<name>A0ABU5S7L9_9BACT</name>
<keyword evidence="2" id="KW-1185">Reference proteome</keyword>
<proteinExistence type="predicted"/>
<protein>
    <submittedName>
        <fullName evidence="1">Uncharacterized protein</fullName>
    </submittedName>
</protein>
<evidence type="ECO:0000313" key="1">
    <source>
        <dbReference type="EMBL" id="MEA5404473.1"/>
    </source>
</evidence>
<gene>
    <name evidence="1" type="ORF">VB776_16190</name>
</gene>
<accession>A0ABU5S7L9</accession>
<sequence length="59" mass="6837">MTKEIFLKTPVIANKEVKFQGKIFPLIGINFLSETIRLKGQHENITTHFSDCEYLTPKK</sequence>
<comment type="caution">
    <text evidence="1">The sequence shown here is derived from an EMBL/GenBank/DDBJ whole genome shotgun (WGS) entry which is preliminary data.</text>
</comment>
<organism evidence="1 2">
    <name type="scientific">Arcicella gelida</name>
    <dbReference type="NCBI Taxonomy" id="2984195"/>
    <lineage>
        <taxon>Bacteria</taxon>
        <taxon>Pseudomonadati</taxon>
        <taxon>Bacteroidota</taxon>
        <taxon>Cytophagia</taxon>
        <taxon>Cytophagales</taxon>
        <taxon>Flectobacillaceae</taxon>
        <taxon>Arcicella</taxon>
    </lineage>
</organism>
<dbReference type="RefSeq" id="WP_323697848.1">
    <property type="nucleotide sequence ID" value="NZ_JAYGIL010000021.1"/>
</dbReference>
<reference evidence="1 2" key="1">
    <citation type="submission" date="2023-12" db="EMBL/GenBank/DDBJ databases">
        <title>Novel species of the genus Arcicella isolated from rivers.</title>
        <authorList>
            <person name="Lu H."/>
        </authorList>
    </citation>
    <scope>NUCLEOTIDE SEQUENCE [LARGE SCALE GENOMIC DNA]</scope>
    <source>
        <strain evidence="1 2">DC2W</strain>
    </source>
</reference>
<dbReference type="EMBL" id="JAYGIL010000021">
    <property type="protein sequence ID" value="MEA5404473.1"/>
    <property type="molecule type" value="Genomic_DNA"/>
</dbReference>
<evidence type="ECO:0000313" key="2">
    <source>
        <dbReference type="Proteomes" id="UP001303899"/>
    </source>
</evidence>